<dbReference type="KEGG" id="nvn:NVIE_024580"/>
<reference evidence="1 2" key="1">
    <citation type="journal article" date="2014" name="Int. J. Syst. Evol. Microbiol.">
        <title>Nitrososphaera viennensis gen. nov., sp. nov., an aerobic and mesophilic, ammonia-oxidizing archaeon from soil and a member of the archaeal phylum Thaumarchaeota.</title>
        <authorList>
            <person name="Stieglmeier M."/>
            <person name="Klingl A."/>
            <person name="Alves R.J."/>
            <person name="Rittmann S.K."/>
            <person name="Melcher M."/>
            <person name="Leisch N."/>
            <person name="Schleper C."/>
        </authorList>
    </citation>
    <scope>NUCLEOTIDE SEQUENCE [LARGE SCALE GENOMIC DNA]</scope>
    <source>
        <strain evidence="1">EN76</strain>
    </source>
</reference>
<accession>A0A060HTB9</accession>
<dbReference type="HOGENOM" id="CLU_3178711_0_0_2"/>
<evidence type="ECO:0000313" key="2">
    <source>
        <dbReference type="Proteomes" id="UP000027093"/>
    </source>
</evidence>
<proteinExistence type="predicted"/>
<dbReference type="STRING" id="926571.NVIE_024580"/>
<gene>
    <name evidence="1" type="ORF">NVIE_024580</name>
</gene>
<sequence length="46" mass="5013">MMGNDAVVGDDNSRVKILGMAGSLRKGSYNRAALRARKSLFLTTRN</sequence>
<dbReference type="Proteomes" id="UP000027093">
    <property type="component" value="Chromosome"/>
</dbReference>
<dbReference type="EMBL" id="CP007536">
    <property type="protein sequence ID" value="AIC16721.1"/>
    <property type="molecule type" value="Genomic_DNA"/>
</dbReference>
<keyword evidence="2" id="KW-1185">Reference proteome</keyword>
<protein>
    <submittedName>
        <fullName evidence="1">Uncharacterized protein</fullName>
    </submittedName>
</protein>
<evidence type="ECO:0000313" key="1">
    <source>
        <dbReference type="EMBL" id="AIC16721.1"/>
    </source>
</evidence>
<organism evidence="1 2">
    <name type="scientific">Nitrososphaera viennensis EN76</name>
    <dbReference type="NCBI Taxonomy" id="926571"/>
    <lineage>
        <taxon>Archaea</taxon>
        <taxon>Nitrososphaerota</taxon>
        <taxon>Nitrososphaeria</taxon>
        <taxon>Nitrososphaerales</taxon>
        <taxon>Nitrososphaeraceae</taxon>
        <taxon>Nitrososphaera</taxon>
    </lineage>
</organism>
<dbReference type="AlphaFoldDB" id="A0A060HTB9"/>
<name>A0A060HTB9_9ARCH</name>